<dbReference type="InterPro" id="IPR027256">
    <property type="entry name" value="P-typ_ATPase_IB"/>
</dbReference>
<keyword evidence="9 12" id="KW-0472">Membrane</keyword>
<dbReference type="Proteomes" id="UP000000692">
    <property type="component" value="Chromosome"/>
</dbReference>
<sequence>MDLTFHIEGMTCASCSARAQKVLSHVPGVAVADVNLATHAGRVTLADGAEASVVANALTAALGKAGYPATLTHRTLEIEGMTCASCVARVEKALAKVPGVSNATVNLATRSAQLDDLSRDADRLIAAVKRAGYDARLREVDAAPEDRDAAEAAALQRNLIIAAALTLPVFAIEMGSHLLGWVGLTSAAHDHGTSFTELPLTNWLFQFLLITAVLAWPGQVFFRRGIPALLHGAPDMNALVAVGAGAAWLYSTFVLFLPGLVPASGRVVYFEAAGVIVTLILAGRWLEARARGRAGAAIRRLMDLRPATALVERAGEVVELPIADLRLGDIVQIRPGSRISADGRVISGTSHVDESMITGEPMPAAKTTGDSLTGGTVNGAGMLRMEVAATGSDTVLSRILSMVEEAQGARLPVQDLVNRITLWFVPVVMVLAAGAVLVWLVFGPEPRLSHALVAGVSVLIIACPCAMGLAVPVSIIVGAGRAAELGVLFRKGDALQRLAGIKTYAFDKTGTLTAGKPVLTDFEALADGDLLAEVAALESLSEHPTAAAITAAAAGRTLPEARDLQVLPGLGVTGMVAGQRLVIGNQRLMADEGIDLTPIAARLTALAAEGRAPVLIAKAGKIAGLLTVEDQAKPHAADTVAALRAAGARVVMISGDAAANARRVAATLGIDEVLAEVLPEGKRDAVLALREGGPVAFVGDGINDAAALASADVGLAVGNGTDIAIESADIVLMSGDIAGVLRARQIARATMANIRQNLFWAFGYNVLLIPVAAGVLYPAFGWLLSPALAAGAMALSSVLVVANALRLRRVAAG</sequence>
<keyword evidence="4 12" id="KW-0479">Metal-binding</keyword>
<dbReference type="SUPFAM" id="SSF81665">
    <property type="entry name" value="Calcium ATPase, transmembrane domain M"/>
    <property type="match status" value="1"/>
</dbReference>
<dbReference type="InterPro" id="IPR023298">
    <property type="entry name" value="ATPase_P-typ_TM_dom_sf"/>
</dbReference>
<comment type="similarity">
    <text evidence="2 12">Belongs to the cation transport ATPase (P-type) (TC 3.A.3) family. Type IB subfamily.</text>
</comment>
<dbReference type="Gene3D" id="3.30.70.100">
    <property type="match status" value="2"/>
</dbReference>
<dbReference type="GO" id="GO:0005524">
    <property type="term" value="F:ATP binding"/>
    <property type="evidence" value="ECO:0007669"/>
    <property type="project" value="UniProtKB-UniRule"/>
</dbReference>
<keyword evidence="3 12" id="KW-0812">Transmembrane</keyword>
<evidence type="ECO:0000256" key="8">
    <source>
        <dbReference type="ARBA" id="ARBA00022989"/>
    </source>
</evidence>
<comment type="subcellular location">
    <subcellularLocation>
        <location evidence="12">Cell membrane</location>
    </subcellularLocation>
    <subcellularLocation>
        <location evidence="1">Endomembrane system</location>
        <topology evidence="1">Multi-pass membrane protein</topology>
    </subcellularLocation>
</comment>
<dbReference type="InterPro" id="IPR044492">
    <property type="entry name" value="P_typ_ATPase_HD_dom"/>
</dbReference>
<dbReference type="KEGG" id="kvl:KVU_0496"/>
<proteinExistence type="inferred from homology"/>
<dbReference type="SFLD" id="SFLDF00027">
    <property type="entry name" value="p-type_atpase"/>
    <property type="match status" value="1"/>
</dbReference>
<dbReference type="SUPFAM" id="SSF81653">
    <property type="entry name" value="Calcium ATPase, transduction domain A"/>
    <property type="match status" value="1"/>
</dbReference>
<name>F9Y394_KETVW</name>
<dbReference type="PROSITE" id="PS00154">
    <property type="entry name" value="ATPASE_E1_E2"/>
    <property type="match status" value="1"/>
</dbReference>
<feature type="transmembrane region" description="Helical" evidence="12">
    <location>
        <begin position="159"/>
        <end position="183"/>
    </location>
</feature>
<dbReference type="GO" id="GO:0055070">
    <property type="term" value="P:copper ion homeostasis"/>
    <property type="evidence" value="ECO:0007669"/>
    <property type="project" value="TreeGrafter"/>
</dbReference>
<dbReference type="GO" id="GO:0005886">
    <property type="term" value="C:plasma membrane"/>
    <property type="evidence" value="ECO:0007669"/>
    <property type="project" value="UniProtKB-SubCell"/>
</dbReference>
<keyword evidence="15" id="KW-1185">Reference proteome</keyword>
<feature type="transmembrane region" description="Helical" evidence="12">
    <location>
        <begin position="420"/>
        <end position="442"/>
    </location>
</feature>
<dbReference type="CDD" id="cd00371">
    <property type="entry name" value="HMA"/>
    <property type="match status" value="2"/>
</dbReference>
<dbReference type="SFLD" id="SFLDG00002">
    <property type="entry name" value="C1.7:_P-type_atpase_like"/>
    <property type="match status" value="1"/>
</dbReference>
<evidence type="ECO:0000256" key="10">
    <source>
        <dbReference type="ARBA" id="ARBA00038904"/>
    </source>
</evidence>
<dbReference type="FunFam" id="2.70.150.10:FF:000002">
    <property type="entry name" value="Copper-transporting ATPase 1, putative"/>
    <property type="match status" value="1"/>
</dbReference>
<evidence type="ECO:0000256" key="12">
    <source>
        <dbReference type="RuleBase" id="RU362081"/>
    </source>
</evidence>
<evidence type="ECO:0000313" key="14">
    <source>
        <dbReference type="EMBL" id="AEM40335.1"/>
    </source>
</evidence>
<evidence type="ECO:0000256" key="11">
    <source>
        <dbReference type="ARBA" id="ARBA00047424"/>
    </source>
</evidence>
<dbReference type="EC" id="7.2.2.9" evidence="10"/>
<dbReference type="Gene3D" id="3.40.50.1000">
    <property type="entry name" value="HAD superfamily/HAD-like"/>
    <property type="match status" value="1"/>
</dbReference>
<feature type="transmembrane region" description="Helical" evidence="12">
    <location>
        <begin position="238"/>
        <end position="261"/>
    </location>
</feature>
<dbReference type="GO" id="GO:0005507">
    <property type="term" value="F:copper ion binding"/>
    <property type="evidence" value="ECO:0007669"/>
    <property type="project" value="TreeGrafter"/>
</dbReference>
<feature type="transmembrane region" description="Helical" evidence="12">
    <location>
        <begin position="267"/>
        <end position="286"/>
    </location>
</feature>
<keyword evidence="8 12" id="KW-1133">Transmembrane helix</keyword>
<dbReference type="SUPFAM" id="SSF56784">
    <property type="entry name" value="HAD-like"/>
    <property type="match status" value="1"/>
</dbReference>
<dbReference type="GO" id="GO:0043682">
    <property type="term" value="F:P-type divalent copper transporter activity"/>
    <property type="evidence" value="ECO:0007669"/>
    <property type="project" value="UniProtKB-EC"/>
</dbReference>
<dbReference type="NCBIfam" id="TIGR01511">
    <property type="entry name" value="ATPase-IB1_Cu"/>
    <property type="match status" value="1"/>
</dbReference>
<dbReference type="HOGENOM" id="CLU_001771_0_2_5"/>
<dbReference type="InterPro" id="IPR059000">
    <property type="entry name" value="ATPase_P-type_domA"/>
</dbReference>
<evidence type="ECO:0000259" key="13">
    <source>
        <dbReference type="PROSITE" id="PS50846"/>
    </source>
</evidence>
<evidence type="ECO:0000256" key="1">
    <source>
        <dbReference type="ARBA" id="ARBA00004127"/>
    </source>
</evidence>
<feature type="domain" description="HMA" evidence="13">
    <location>
        <begin position="72"/>
        <end position="136"/>
    </location>
</feature>
<feature type="domain" description="HMA" evidence="13">
    <location>
        <begin position="1"/>
        <end position="70"/>
    </location>
</feature>
<dbReference type="PROSITE" id="PS50846">
    <property type="entry name" value="HMA_2"/>
    <property type="match status" value="2"/>
</dbReference>
<dbReference type="InterPro" id="IPR023214">
    <property type="entry name" value="HAD_sf"/>
</dbReference>
<reference evidence="14 15" key="1">
    <citation type="journal article" date="2011" name="J. Bacteriol.">
        <title>Complete genome sequence of the industrial strain Ketogulonicigenium vulgare WSH-001.</title>
        <authorList>
            <person name="Liu L."/>
            <person name="Li Y."/>
            <person name="Zhang J."/>
            <person name="Zhou Z."/>
            <person name="Liu J."/>
            <person name="Li X."/>
            <person name="Zhou J."/>
            <person name="Du G."/>
            <person name="Wang L."/>
            <person name="Chen J."/>
        </authorList>
    </citation>
    <scope>NUCLEOTIDE SEQUENCE [LARGE SCALE GENOMIC DNA]</scope>
    <source>
        <strain evidence="14 15">WSH-001</strain>
    </source>
</reference>
<dbReference type="CDD" id="cd02094">
    <property type="entry name" value="P-type_ATPase_Cu-like"/>
    <property type="match status" value="1"/>
</dbReference>
<dbReference type="InterPro" id="IPR036412">
    <property type="entry name" value="HAD-like_sf"/>
</dbReference>
<evidence type="ECO:0000256" key="6">
    <source>
        <dbReference type="ARBA" id="ARBA00022840"/>
    </source>
</evidence>
<evidence type="ECO:0000256" key="3">
    <source>
        <dbReference type="ARBA" id="ARBA00022692"/>
    </source>
</evidence>
<gene>
    <name evidence="14" type="primary">atcU2</name>
    <name evidence="14" type="ordered locus">KVU_0496</name>
</gene>
<dbReference type="EMBL" id="CP002018">
    <property type="protein sequence ID" value="AEM40335.1"/>
    <property type="molecule type" value="Genomic_DNA"/>
</dbReference>
<dbReference type="OrthoDB" id="9807843at2"/>
<dbReference type="PANTHER" id="PTHR43520:SF8">
    <property type="entry name" value="P-TYPE CU(+) TRANSPORTER"/>
    <property type="match status" value="1"/>
</dbReference>
<dbReference type="Gene3D" id="3.40.1110.10">
    <property type="entry name" value="Calcium-transporting ATPase, cytoplasmic domain N"/>
    <property type="match status" value="1"/>
</dbReference>
<dbReference type="InterPro" id="IPR023299">
    <property type="entry name" value="ATPase_P-typ_cyto_dom_N"/>
</dbReference>
<evidence type="ECO:0000256" key="7">
    <source>
        <dbReference type="ARBA" id="ARBA00022967"/>
    </source>
</evidence>
<dbReference type="RefSeq" id="WP_014537562.1">
    <property type="nucleotide sequence ID" value="NC_017384.1"/>
</dbReference>
<dbReference type="InterPro" id="IPR008250">
    <property type="entry name" value="ATPase_P-typ_transduc_dom_A_sf"/>
</dbReference>
<dbReference type="NCBIfam" id="TIGR01525">
    <property type="entry name" value="ATPase-IB_hvy"/>
    <property type="match status" value="1"/>
</dbReference>
<dbReference type="GO" id="GO:0012505">
    <property type="term" value="C:endomembrane system"/>
    <property type="evidence" value="ECO:0007669"/>
    <property type="project" value="UniProtKB-SubCell"/>
</dbReference>
<dbReference type="PATRIC" id="fig|759362.5.peg.521"/>
<evidence type="ECO:0000256" key="2">
    <source>
        <dbReference type="ARBA" id="ARBA00006024"/>
    </source>
</evidence>
<evidence type="ECO:0000256" key="9">
    <source>
        <dbReference type="ARBA" id="ARBA00023136"/>
    </source>
</evidence>
<dbReference type="Pfam" id="PF00702">
    <property type="entry name" value="Hydrolase"/>
    <property type="match status" value="1"/>
</dbReference>
<protein>
    <recommendedName>
        <fullName evidence="10">P-type Cu(2+) transporter</fullName>
        <ecNumber evidence="10">7.2.2.9</ecNumber>
    </recommendedName>
</protein>
<evidence type="ECO:0000256" key="5">
    <source>
        <dbReference type="ARBA" id="ARBA00022741"/>
    </source>
</evidence>
<dbReference type="PANTHER" id="PTHR43520">
    <property type="entry name" value="ATP7, ISOFORM B"/>
    <property type="match status" value="1"/>
</dbReference>
<feature type="transmembrane region" description="Helical" evidence="12">
    <location>
        <begin position="758"/>
        <end position="777"/>
    </location>
</feature>
<dbReference type="InterPro" id="IPR017969">
    <property type="entry name" value="Heavy-metal-associated_CS"/>
</dbReference>
<evidence type="ECO:0000313" key="15">
    <source>
        <dbReference type="Proteomes" id="UP000000692"/>
    </source>
</evidence>
<feature type="transmembrane region" description="Helical" evidence="12">
    <location>
        <begin position="203"/>
        <end position="226"/>
    </location>
</feature>
<evidence type="ECO:0000256" key="4">
    <source>
        <dbReference type="ARBA" id="ARBA00022723"/>
    </source>
</evidence>
<dbReference type="Gene3D" id="2.70.150.10">
    <property type="entry name" value="Calcium-transporting ATPase, cytoplasmic transduction domain A"/>
    <property type="match status" value="1"/>
</dbReference>
<dbReference type="PROSITE" id="PS01047">
    <property type="entry name" value="HMA_1"/>
    <property type="match status" value="1"/>
</dbReference>
<keyword evidence="7" id="KW-1278">Translocase</keyword>
<feature type="transmembrane region" description="Helical" evidence="12">
    <location>
        <begin position="783"/>
        <end position="805"/>
    </location>
</feature>
<feature type="transmembrane region" description="Helical" evidence="12">
    <location>
        <begin position="448"/>
        <end position="471"/>
    </location>
</feature>
<keyword evidence="6 12" id="KW-0067">ATP-binding</keyword>
<comment type="catalytic activity">
    <reaction evidence="11">
        <text>Cu(2+)(in) + ATP + H2O = Cu(2+)(out) + ADP + phosphate + H(+)</text>
        <dbReference type="Rhea" id="RHEA:10376"/>
        <dbReference type="ChEBI" id="CHEBI:15377"/>
        <dbReference type="ChEBI" id="CHEBI:15378"/>
        <dbReference type="ChEBI" id="CHEBI:29036"/>
        <dbReference type="ChEBI" id="CHEBI:30616"/>
        <dbReference type="ChEBI" id="CHEBI:43474"/>
        <dbReference type="ChEBI" id="CHEBI:456216"/>
        <dbReference type="EC" id="7.2.2.9"/>
    </reaction>
</comment>
<dbReference type="InterPro" id="IPR006121">
    <property type="entry name" value="HMA_dom"/>
</dbReference>
<dbReference type="SUPFAM" id="SSF55008">
    <property type="entry name" value="HMA, heavy metal-associated domain"/>
    <property type="match status" value="2"/>
</dbReference>
<organism evidence="14 15">
    <name type="scientific">Ketogulonicigenium vulgare (strain WSH-001)</name>
    <dbReference type="NCBI Taxonomy" id="759362"/>
    <lineage>
        <taxon>Bacteria</taxon>
        <taxon>Pseudomonadati</taxon>
        <taxon>Pseudomonadota</taxon>
        <taxon>Alphaproteobacteria</taxon>
        <taxon>Rhodobacterales</taxon>
        <taxon>Roseobacteraceae</taxon>
        <taxon>Ketogulonicigenium</taxon>
    </lineage>
</organism>
<dbReference type="AlphaFoldDB" id="F9Y394"/>
<dbReference type="SFLD" id="SFLDS00003">
    <property type="entry name" value="Haloacid_Dehalogenase"/>
    <property type="match status" value="1"/>
</dbReference>
<dbReference type="FunFam" id="3.30.70.100:FF:000005">
    <property type="entry name" value="Copper-exporting P-type ATPase A"/>
    <property type="match status" value="1"/>
</dbReference>
<dbReference type="eggNOG" id="COG2217">
    <property type="taxonomic scope" value="Bacteria"/>
</dbReference>
<keyword evidence="14" id="KW-0378">Hydrolase</keyword>
<accession>F9Y394</accession>
<dbReference type="Pfam" id="PF00403">
    <property type="entry name" value="HMA"/>
    <property type="match status" value="2"/>
</dbReference>
<dbReference type="NCBIfam" id="TIGR01494">
    <property type="entry name" value="ATPase_P-type"/>
    <property type="match status" value="1"/>
</dbReference>
<keyword evidence="12" id="KW-1003">Cell membrane</keyword>
<dbReference type="PRINTS" id="PR00119">
    <property type="entry name" value="CATATPASE"/>
</dbReference>
<dbReference type="InterPro" id="IPR036163">
    <property type="entry name" value="HMA_dom_sf"/>
</dbReference>
<dbReference type="Pfam" id="PF00122">
    <property type="entry name" value="E1-E2_ATPase"/>
    <property type="match status" value="1"/>
</dbReference>
<dbReference type="GO" id="GO:0016887">
    <property type="term" value="F:ATP hydrolysis activity"/>
    <property type="evidence" value="ECO:0007669"/>
    <property type="project" value="InterPro"/>
</dbReference>
<dbReference type="InterPro" id="IPR001757">
    <property type="entry name" value="P_typ_ATPase"/>
</dbReference>
<keyword evidence="5 12" id="KW-0547">Nucleotide-binding</keyword>
<dbReference type="PRINTS" id="PR00943">
    <property type="entry name" value="CUATPASE"/>
</dbReference>
<dbReference type="InterPro" id="IPR018303">
    <property type="entry name" value="ATPase_P-typ_P_site"/>
</dbReference>